<dbReference type="Proteomes" id="UP000264880">
    <property type="component" value="Chromosome"/>
</dbReference>
<gene>
    <name evidence="1" type="ORF">BHAMNSH16_06835</name>
</gene>
<evidence type="ECO:0000313" key="2">
    <source>
        <dbReference type="Proteomes" id="UP000264880"/>
    </source>
</evidence>
<proteinExistence type="predicted"/>
<reference evidence="1 2" key="1">
    <citation type="submission" date="2017-02" db="EMBL/GenBank/DDBJ databases">
        <title>Complete genome sequence of Brachyspira hampsonii genomovar I strain NSH-16 (ATCC BAA-2463).</title>
        <authorList>
            <person name="Mirajkar N.S."/>
            <person name="Gebhart C.J."/>
        </authorList>
    </citation>
    <scope>NUCLEOTIDE SEQUENCE [LARGE SCALE GENOMIC DNA]</scope>
    <source>
        <strain evidence="1 2">NSH-16</strain>
    </source>
</reference>
<organism evidence="1 2">
    <name type="scientific">Brachyspira hampsonii</name>
    <dbReference type="NCBI Taxonomy" id="1287055"/>
    <lineage>
        <taxon>Bacteria</taxon>
        <taxon>Pseudomonadati</taxon>
        <taxon>Spirochaetota</taxon>
        <taxon>Spirochaetia</taxon>
        <taxon>Brachyspirales</taxon>
        <taxon>Brachyspiraceae</taxon>
        <taxon>Brachyspira</taxon>
    </lineage>
</organism>
<sequence>MNIHQFEQKLLSIRIQFNDLLNYIKNIKNLINTRKKVKMNNFFCFWNKPVQYNKFIAYLLKDNKLFILAKSDEKYYLIDIKELEIYNTNINIHPSYKNNHIEKINNGIRLNENEAKGFIKDYFEGNFIKEVNYVDDINNKYFGQNRLIIYIKKPKKFYQSMSVRSKYLLPLDIDINFTNNNVEIKVITIYKIDINKYRIMI</sequence>
<accession>A0AAC9XKK9</accession>
<keyword evidence="2" id="KW-1185">Reference proteome</keyword>
<dbReference type="AlphaFoldDB" id="A0AAC9XKK9"/>
<name>A0AAC9XKK9_9SPIR</name>
<protein>
    <submittedName>
        <fullName evidence="1">Uncharacterized protein</fullName>
    </submittedName>
</protein>
<dbReference type="EMBL" id="CP019914">
    <property type="protein sequence ID" value="ASJ21373.1"/>
    <property type="molecule type" value="Genomic_DNA"/>
</dbReference>
<dbReference type="KEGG" id="bhp:BHAMNSH16_06835"/>
<evidence type="ECO:0000313" key="1">
    <source>
        <dbReference type="EMBL" id="ASJ21373.1"/>
    </source>
</evidence>